<dbReference type="Proteomes" id="UP000730618">
    <property type="component" value="Unassembled WGS sequence"/>
</dbReference>
<dbReference type="InterPro" id="IPR058534">
    <property type="entry name" value="YjdF"/>
</dbReference>
<dbReference type="InterPro" id="IPR014509">
    <property type="entry name" value="YjdF-like"/>
</dbReference>
<dbReference type="EMBL" id="CAJVCE010000017">
    <property type="protein sequence ID" value="CAG7652344.1"/>
    <property type="molecule type" value="Genomic_DNA"/>
</dbReference>
<reference evidence="2 3" key="1">
    <citation type="submission" date="2021-06" db="EMBL/GenBank/DDBJ databases">
        <authorList>
            <person name="Criscuolo A."/>
        </authorList>
    </citation>
    <scope>NUCLEOTIDE SEQUENCE [LARGE SCALE GENOMIC DNA]</scope>
    <source>
        <strain evidence="3">CIP 111802</strain>
    </source>
</reference>
<dbReference type="RefSeq" id="WP_218101419.1">
    <property type="nucleotide sequence ID" value="NZ_CAJVCE010000017.1"/>
</dbReference>
<feature type="transmembrane region" description="Helical" evidence="1">
    <location>
        <begin position="104"/>
        <end position="121"/>
    </location>
</feature>
<sequence>MYTYTTTAFSRNYLLQFLIAAYAVYWIALAFHPTNRGQWLMENLIPIATIAFLGWTYRKFQLSNLSYVLLFIFLCLHTYAAHFTYQNTPVDMWLKSAIHTKRSYFDRVVHFAFGLLLAYPLREAMIRIAGIRGKWTYIISAAVILTFSAIFEIIEAIVAILAGSFGAQYIGLQGDMFDSEKDMVMGFAGAIIAMGFLAFLHKRQKKA</sequence>
<proteinExistence type="predicted"/>
<keyword evidence="3" id="KW-1185">Reference proteome</keyword>
<name>A0ABM8VPA7_9BACL</name>
<feature type="transmembrane region" description="Helical" evidence="1">
    <location>
        <begin position="12"/>
        <end position="31"/>
    </location>
</feature>
<feature type="transmembrane region" description="Helical" evidence="1">
    <location>
        <begin position="37"/>
        <end position="57"/>
    </location>
</feature>
<keyword evidence="1" id="KW-0812">Transmembrane</keyword>
<feature type="transmembrane region" description="Helical" evidence="1">
    <location>
        <begin position="64"/>
        <end position="84"/>
    </location>
</feature>
<comment type="caution">
    <text evidence="2">The sequence shown here is derived from an EMBL/GenBank/DDBJ whole genome shotgun (WGS) entry which is preliminary data.</text>
</comment>
<feature type="transmembrane region" description="Helical" evidence="1">
    <location>
        <begin position="183"/>
        <end position="200"/>
    </location>
</feature>
<protein>
    <submittedName>
        <fullName evidence="2">Inner membrane protein YjdF</fullName>
    </submittedName>
</protein>
<dbReference type="Pfam" id="PF09997">
    <property type="entry name" value="DUF2238"/>
    <property type="match status" value="1"/>
</dbReference>
<gene>
    <name evidence="2" type="primary">yjdF</name>
    <name evidence="2" type="ORF">PAECIP111802_05199</name>
</gene>
<keyword evidence="1" id="KW-1133">Transmembrane helix</keyword>
<evidence type="ECO:0000313" key="3">
    <source>
        <dbReference type="Proteomes" id="UP000730618"/>
    </source>
</evidence>
<feature type="transmembrane region" description="Helical" evidence="1">
    <location>
        <begin position="142"/>
        <end position="163"/>
    </location>
</feature>
<accession>A0ABM8VPA7</accession>
<keyword evidence="1" id="KW-0472">Membrane</keyword>
<dbReference type="PIRSF" id="PIRSF020606">
    <property type="entry name" value="UCP020606"/>
    <property type="match status" value="1"/>
</dbReference>
<evidence type="ECO:0000256" key="1">
    <source>
        <dbReference type="SAM" id="Phobius"/>
    </source>
</evidence>
<organism evidence="2 3">
    <name type="scientific">Paenibacillus allorhizosphaerae</name>
    <dbReference type="NCBI Taxonomy" id="2849866"/>
    <lineage>
        <taxon>Bacteria</taxon>
        <taxon>Bacillati</taxon>
        <taxon>Bacillota</taxon>
        <taxon>Bacilli</taxon>
        <taxon>Bacillales</taxon>
        <taxon>Paenibacillaceae</taxon>
        <taxon>Paenibacillus</taxon>
    </lineage>
</organism>
<evidence type="ECO:0000313" key="2">
    <source>
        <dbReference type="EMBL" id="CAG7652344.1"/>
    </source>
</evidence>